<accession>A0A8J3NDC0</accession>
<dbReference type="Proteomes" id="UP000612808">
    <property type="component" value="Unassembled WGS sequence"/>
</dbReference>
<feature type="transmembrane region" description="Helical" evidence="1">
    <location>
        <begin position="30"/>
        <end position="53"/>
    </location>
</feature>
<keyword evidence="1" id="KW-0472">Membrane</keyword>
<name>A0A8J3NDC0_9ACTN</name>
<feature type="transmembrane region" description="Helical" evidence="1">
    <location>
        <begin position="232"/>
        <end position="253"/>
    </location>
</feature>
<feature type="transmembrane region" description="Helical" evidence="1">
    <location>
        <begin position="197"/>
        <end position="220"/>
    </location>
</feature>
<gene>
    <name evidence="2" type="ORF">Aru02nite_22130</name>
</gene>
<comment type="caution">
    <text evidence="2">The sequence shown here is derived from an EMBL/GenBank/DDBJ whole genome shotgun (WGS) entry which is preliminary data.</text>
</comment>
<keyword evidence="1" id="KW-1133">Transmembrane helix</keyword>
<reference evidence="2" key="1">
    <citation type="submission" date="2021-01" db="EMBL/GenBank/DDBJ databases">
        <title>Whole genome shotgun sequence of Actinocatenispora rupis NBRC 107355.</title>
        <authorList>
            <person name="Komaki H."/>
            <person name="Tamura T."/>
        </authorList>
    </citation>
    <scope>NUCLEOTIDE SEQUENCE</scope>
    <source>
        <strain evidence="2">NBRC 107355</strain>
    </source>
</reference>
<organism evidence="2 3">
    <name type="scientific">Actinocatenispora rupis</name>
    <dbReference type="NCBI Taxonomy" id="519421"/>
    <lineage>
        <taxon>Bacteria</taxon>
        <taxon>Bacillati</taxon>
        <taxon>Actinomycetota</taxon>
        <taxon>Actinomycetes</taxon>
        <taxon>Micromonosporales</taxon>
        <taxon>Micromonosporaceae</taxon>
        <taxon>Actinocatenispora</taxon>
    </lineage>
</organism>
<proteinExistence type="predicted"/>
<feature type="transmembrane region" description="Helical" evidence="1">
    <location>
        <begin position="411"/>
        <end position="430"/>
    </location>
</feature>
<dbReference type="EMBL" id="BOMB01000012">
    <property type="protein sequence ID" value="GID11324.1"/>
    <property type="molecule type" value="Genomic_DNA"/>
</dbReference>
<dbReference type="AlphaFoldDB" id="A0A8J3NDC0"/>
<protein>
    <recommendedName>
        <fullName evidence="4">Secreted protein</fullName>
    </recommendedName>
</protein>
<evidence type="ECO:0000313" key="2">
    <source>
        <dbReference type="EMBL" id="GID11324.1"/>
    </source>
</evidence>
<keyword evidence="3" id="KW-1185">Reference proteome</keyword>
<evidence type="ECO:0000256" key="1">
    <source>
        <dbReference type="SAM" id="Phobius"/>
    </source>
</evidence>
<sequence length="438" mass="44971">MTALASPRTPVLASARRGLSARAGSTPGRLTGLLVVALLLGLGFGVAAVSGVLQRSGLVDDVRTRSGPLTVQSQQLYRALSDADATAATAFLSGGIETPAASRRYQKDIAAASKALATTAGSGGADADAVEQLTTQLPVYTGLVETARVYNRQGLPLGAAYLREASGLMREKLLPAAQRLYRAETAQLADDRDGAALFPFVAVPLGLLLLAGLVVGQVWLTRRTNRLVNPGLLAASVAAVLGLLWLTVSWGALAADLRDGETHGSAQVQTFAQARLLALQARADESLTLVARGNGASFERDFQRRMTDLVGRDGKGGLLGAAYDGADADMRRALDGAVADVAAWRGAHRQVRALDDGGRYPEAVDLAIGAEKGSAATAFGALDDRLGGAIDAANGRSGRAADAADGTQTGAAVGLGLLTVVVVVGAAVGIQRRAAEYR</sequence>
<keyword evidence="1" id="KW-0812">Transmembrane</keyword>
<evidence type="ECO:0008006" key="4">
    <source>
        <dbReference type="Google" id="ProtNLM"/>
    </source>
</evidence>
<evidence type="ECO:0000313" key="3">
    <source>
        <dbReference type="Proteomes" id="UP000612808"/>
    </source>
</evidence>